<sequence>MEESQMRGCGETVPLTMAQEPVWLEQLRHPEQVNAGFFVVTMSGTVEADAVAGACAEVCRNHPELRGTIVDQDNRYWFRINDAETVFEIEYPIVPCAPGAENETARAWYLARRPLTWDLTSRAPIRFFLLDHGDERRTLVIAVHHIAFDGRSKFVFARQFVSALREIRAGVRPAAAVEAVAPLAGSDDLDKAGLAAATTYWQGHDLRTFPSLVLPAPSRVDPVSSMAATSRFELPEQRLRRLAALTTEAGTSFFSGLLAVTAAQLGRYGNDRFALCIPADTSTAATRERIAMQVNMVPCVIEHAPRAGLRDLVTTAGRALADIDRFRRVPFHLLMRELRQSYGVDIGPSIFDRFGVSYPRVAADFGEVPGLVLDWDFFAPNSSQSFQVTLQLRKTPEGVFGRLDYATSVFDAETAEDFVSGWHETLERALADPDEPLSRRSGSPGCPLPVAPVPKFEAGTMIVPVDRFLPTEDRVAFVNSGGRIVLVLDDDRAGPIAWGEWEPAPDVPDGALILAHNTGNWRPIVVAHDGRELPARVPGTLVLRPRDGGPDLETEIRARIDPKGRLHYLGLAGQAADFGGRHLEGAEAERRIAALPGVREVAVVPGADASRPAPGILLVPDGTAESDPASERTWRRKVLRVWPPGAPRPTEVVLTERLPRDRTGRVDLARVRSICLDATSPSTADIP</sequence>
<protein>
    <submittedName>
        <fullName evidence="1">Condensation domain-containing protein</fullName>
    </submittedName>
</protein>
<keyword evidence="2" id="KW-1185">Reference proteome</keyword>
<evidence type="ECO:0000313" key="2">
    <source>
        <dbReference type="Proteomes" id="UP001456344"/>
    </source>
</evidence>
<dbReference type="EMBL" id="CP150484">
    <property type="protein sequence ID" value="WYW18816.1"/>
    <property type="molecule type" value="Genomic_DNA"/>
</dbReference>
<dbReference type="Proteomes" id="UP001456344">
    <property type="component" value="Chromosome"/>
</dbReference>
<reference evidence="1" key="1">
    <citation type="submission" date="2023-10" db="EMBL/GenBank/DDBJ databases">
        <title>Whole genome sequencing of actinobacterial strain Amycolatopsis sp. (BCA-696) identifies the underlying plant growth-promoting genes.</title>
        <authorList>
            <person name="Gandham P."/>
            <person name="Vadla N."/>
            <person name="Saji A."/>
            <person name="Srinivas V."/>
            <person name="Ruperao P."/>
            <person name="Selvanayagam S."/>
            <person name="Saxena R.K."/>
            <person name="Rathore A."/>
            <person name="Gopalakrishnan S."/>
            <person name="Thakur V."/>
        </authorList>
    </citation>
    <scope>NUCLEOTIDE SEQUENCE</scope>
    <source>
        <strain evidence="1">BCA-696</strain>
    </source>
</reference>
<evidence type="ECO:0000313" key="1">
    <source>
        <dbReference type="EMBL" id="WYW18816.1"/>
    </source>
</evidence>
<gene>
    <name evidence="1" type="ORF">LCL61_25055</name>
</gene>
<proteinExistence type="predicted"/>
<organism evidence="1 2">
    <name type="scientific">Amycolatopsis coloradensis</name>
    <dbReference type="NCBI Taxonomy" id="76021"/>
    <lineage>
        <taxon>Bacteria</taxon>
        <taxon>Bacillati</taxon>
        <taxon>Actinomycetota</taxon>
        <taxon>Actinomycetes</taxon>
        <taxon>Pseudonocardiales</taxon>
        <taxon>Pseudonocardiaceae</taxon>
        <taxon>Amycolatopsis</taxon>
    </lineage>
</organism>
<accession>A0ACD5BHE9</accession>
<name>A0ACD5BHE9_9PSEU</name>